<protein>
    <submittedName>
        <fullName evidence="6">OmpA family protein</fullName>
    </submittedName>
</protein>
<proteinExistence type="predicted"/>
<feature type="domain" description="OmpA-like" evidence="5">
    <location>
        <begin position="13"/>
        <end position="123"/>
    </location>
</feature>
<dbReference type="SUPFAM" id="SSF103088">
    <property type="entry name" value="OmpA-like"/>
    <property type="match status" value="2"/>
</dbReference>
<feature type="domain" description="OmpA-like" evidence="5">
    <location>
        <begin position="144"/>
        <end position="260"/>
    </location>
</feature>
<evidence type="ECO:0000256" key="2">
    <source>
        <dbReference type="ARBA" id="ARBA00023136"/>
    </source>
</evidence>
<keyword evidence="2 3" id="KW-0472">Membrane</keyword>
<dbReference type="CDD" id="cd07185">
    <property type="entry name" value="OmpA_C-like"/>
    <property type="match status" value="1"/>
</dbReference>
<dbReference type="PROSITE" id="PS01068">
    <property type="entry name" value="OMPA_1"/>
    <property type="match status" value="1"/>
</dbReference>
<dbReference type="InterPro" id="IPR050330">
    <property type="entry name" value="Bact_OuterMem_StrucFunc"/>
</dbReference>
<dbReference type="Gene3D" id="3.30.1330.60">
    <property type="entry name" value="OmpA-like domain"/>
    <property type="match status" value="2"/>
</dbReference>
<dbReference type="PANTHER" id="PTHR30329">
    <property type="entry name" value="STATOR ELEMENT OF FLAGELLAR MOTOR COMPLEX"/>
    <property type="match status" value="1"/>
</dbReference>
<comment type="subcellular location">
    <subcellularLocation>
        <location evidence="1">Membrane</location>
    </subcellularLocation>
</comment>
<feature type="chain" id="PRO_5045373854" evidence="4">
    <location>
        <begin position="19"/>
        <end position="260"/>
    </location>
</feature>
<evidence type="ECO:0000256" key="3">
    <source>
        <dbReference type="PROSITE-ProRule" id="PRU00473"/>
    </source>
</evidence>
<keyword evidence="7" id="KW-1185">Reference proteome</keyword>
<evidence type="ECO:0000256" key="1">
    <source>
        <dbReference type="ARBA" id="ARBA00004370"/>
    </source>
</evidence>
<dbReference type="Proteomes" id="UP001464555">
    <property type="component" value="Unassembled WGS sequence"/>
</dbReference>
<reference evidence="6 7" key="1">
    <citation type="submission" date="2024-04" db="EMBL/GenBank/DDBJ databases">
        <title>Flavobacterium sp. DGU11 16S ribosomal RNA gene Genome sequencing and assembly.</title>
        <authorList>
            <person name="Park S."/>
        </authorList>
    </citation>
    <scope>NUCLEOTIDE SEQUENCE [LARGE SCALE GENOMIC DNA]</scope>
    <source>
        <strain evidence="6 7">DGU11</strain>
    </source>
</reference>
<sequence>MKRLFLLLALYLSIFANAQEKFTVYFDFDIDEANDPSAMSLSEWISEHKDVEVQKIYGYADSIGNALYNIDLSERRAMYVFEKLKEGNIDVANVEEKGLGESEAFSIERAKDRKAVLYFRQKPIIIEKKPEPVVTELAKKITEAVKGDKIAIPRLHFFDNSDLVLPESRPVLYELLAIMKNNPNLRIDIQGHICCQKIETNQISQKRALAVYAFLKNNGIDRMRLSYQSFGSSKPVYPLPEKTEEEKVANRRVEIEIIEN</sequence>
<dbReference type="Pfam" id="PF00691">
    <property type="entry name" value="OmpA"/>
    <property type="match status" value="2"/>
</dbReference>
<feature type="signal peptide" evidence="4">
    <location>
        <begin position="1"/>
        <end position="18"/>
    </location>
</feature>
<evidence type="ECO:0000256" key="4">
    <source>
        <dbReference type="SAM" id="SignalP"/>
    </source>
</evidence>
<gene>
    <name evidence="6" type="ORF">AAEO56_16505</name>
</gene>
<organism evidence="6 7">
    <name type="scientific">Flavobacterium arundinis</name>
    <dbReference type="NCBI Taxonomy" id="3139143"/>
    <lineage>
        <taxon>Bacteria</taxon>
        <taxon>Pseudomonadati</taxon>
        <taxon>Bacteroidota</taxon>
        <taxon>Flavobacteriia</taxon>
        <taxon>Flavobacteriales</taxon>
        <taxon>Flavobacteriaceae</taxon>
        <taxon>Flavobacterium</taxon>
    </lineage>
</organism>
<name>A0ABU9I166_9FLAO</name>
<dbReference type="InterPro" id="IPR006665">
    <property type="entry name" value="OmpA-like"/>
</dbReference>
<evidence type="ECO:0000313" key="6">
    <source>
        <dbReference type="EMBL" id="MEL1245877.1"/>
    </source>
</evidence>
<comment type="caution">
    <text evidence="6">The sequence shown here is derived from an EMBL/GenBank/DDBJ whole genome shotgun (WGS) entry which is preliminary data.</text>
</comment>
<evidence type="ECO:0000259" key="5">
    <source>
        <dbReference type="PROSITE" id="PS51123"/>
    </source>
</evidence>
<dbReference type="InterPro" id="IPR036737">
    <property type="entry name" value="OmpA-like_sf"/>
</dbReference>
<evidence type="ECO:0000313" key="7">
    <source>
        <dbReference type="Proteomes" id="UP001464555"/>
    </source>
</evidence>
<dbReference type="PANTHER" id="PTHR30329:SF21">
    <property type="entry name" value="LIPOPROTEIN YIAD-RELATED"/>
    <property type="match status" value="1"/>
</dbReference>
<dbReference type="InterPro" id="IPR006690">
    <property type="entry name" value="OMPA-like_CS"/>
</dbReference>
<dbReference type="PROSITE" id="PS51123">
    <property type="entry name" value="OMPA_2"/>
    <property type="match status" value="2"/>
</dbReference>
<keyword evidence="4" id="KW-0732">Signal</keyword>
<dbReference type="RefSeq" id="WP_341698174.1">
    <property type="nucleotide sequence ID" value="NZ_JBBYHR010000010.1"/>
</dbReference>
<accession>A0ABU9I166</accession>
<dbReference type="EMBL" id="JBBYHR010000010">
    <property type="protein sequence ID" value="MEL1245877.1"/>
    <property type="molecule type" value="Genomic_DNA"/>
</dbReference>